<dbReference type="PATRIC" id="fig|104102.7.peg.3071"/>
<protein>
    <submittedName>
        <fullName evidence="2">Uncharacterized protein</fullName>
    </submittedName>
</protein>
<evidence type="ECO:0000256" key="1">
    <source>
        <dbReference type="SAM" id="MobiDB-lite"/>
    </source>
</evidence>
<gene>
    <name evidence="2" type="ORF">AtDm6_3113</name>
</gene>
<comment type="caution">
    <text evidence="2">The sequence shown here is derived from an EMBL/GenBank/DDBJ whole genome shotgun (WGS) entry which is preliminary data.</text>
</comment>
<dbReference type="EMBL" id="JOKM01000103">
    <property type="protein sequence ID" value="KGB21118.1"/>
    <property type="molecule type" value="Genomic_DNA"/>
</dbReference>
<accession>A0A095AWH1</accession>
<feature type="region of interest" description="Disordered" evidence="1">
    <location>
        <begin position="36"/>
        <end position="63"/>
    </location>
</feature>
<reference evidence="2 3" key="1">
    <citation type="submission" date="2014-06" db="EMBL/GenBank/DDBJ databases">
        <title>Functional and comparative genomic analyses of the Drosophila gut microbiota identify candidate symbiosis factors.</title>
        <authorList>
            <person name="Newell P.D."/>
            <person name="Chaston J.M."/>
            <person name="Douglas A.E."/>
        </authorList>
    </citation>
    <scope>NUCLEOTIDE SEQUENCE [LARGE SCALE GENOMIC DNA]</scope>
    <source>
        <strain evidence="2 3">DmCS_006</strain>
    </source>
</reference>
<keyword evidence="3" id="KW-1185">Reference proteome</keyword>
<dbReference type="AlphaFoldDB" id="A0A095AWH1"/>
<evidence type="ECO:0000313" key="3">
    <source>
        <dbReference type="Proteomes" id="UP000029448"/>
    </source>
</evidence>
<sequence>MPRFNEQPLTPAPNEKWREAVRETWRQTLLYIWEQPTDLPAPRPARAKSASSLERLTPAYSQN</sequence>
<name>A0A095AWH1_9PROT</name>
<dbReference type="GeneID" id="89478535"/>
<organism evidence="2 3">
    <name type="scientific">Acetobacter tropicalis</name>
    <dbReference type="NCBI Taxonomy" id="104102"/>
    <lineage>
        <taxon>Bacteria</taxon>
        <taxon>Pseudomonadati</taxon>
        <taxon>Pseudomonadota</taxon>
        <taxon>Alphaproteobacteria</taxon>
        <taxon>Acetobacterales</taxon>
        <taxon>Acetobacteraceae</taxon>
        <taxon>Acetobacter</taxon>
    </lineage>
</organism>
<dbReference type="STRING" id="104102.AtDm6_3113"/>
<proteinExistence type="predicted"/>
<dbReference type="Proteomes" id="UP000029448">
    <property type="component" value="Unassembled WGS sequence"/>
</dbReference>
<dbReference type="RefSeq" id="WP_006559902.1">
    <property type="nucleotide sequence ID" value="NZ_JACAOJ010000058.1"/>
</dbReference>
<evidence type="ECO:0000313" key="2">
    <source>
        <dbReference type="EMBL" id="KGB21118.1"/>
    </source>
</evidence>